<dbReference type="Pfam" id="PF04237">
    <property type="entry name" value="YjbR"/>
    <property type="match status" value="1"/>
</dbReference>
<protein>
    <recommendedName>
        <fullName evidence="5">MmcQ-like protein</fullName>
    </recommendedName>
</protein>
<reference evidence="1 4" key="1">
    <citation type="submission" date="2021-11" db="EMBL/GenBank/DDBJ databases">
        <title>Draft genome sequence of Capnocytophaga sp. strain KC07075 isolated from cat oral cavity.</title>
        <authorList>
            <person name="Suzuki M."/>
            <person name="Imaoka K."/>
            <person name="Kimura M."/>
            <person name="Morikawa S."/>
            <person name="Maeda K."/>
        </authorList>
    </citation>
    <scope>NUCLEOTIDE SEQUENCE</scope>
    <source>
        <strain evidence="1">KC07075</strain>
        <strain evidence="2 4">KC07079</strain>
    </source>
</reference>
<name>A0AAV5AX98_9FLAO</name>
<evidence type="ECO:0000313" key="2">
    <source>
        <dbReference type="EMBL" id="GJM53088.1"/>
    </source>
</evidence>
<dbReference type="PANTHER" id="PTHR35145:SF1">
    <property type="entry name" value="CYTOPLASMIC PROTEIN"/>
    <property type="match status" value="1"/>
</dbReference>
<dbReference type="Gene3D" id="3.90.1150.30">
    <property type="match status" value="1"/>
</dbReference>
<proteinExistence type="predicted"/>
<dbReference type="InterPro" id="IPR058532">
    <property type="entry name" value="YjbR/MT2646/Rv2570-like"/>
</dbReference>
<evidence type="ECO:0000313" key="1">
    <source>
        <dbReference type="EMBL" id="GJM50087.1"/>
    </source>
</evidence>
<comment type="caution">
    <text evidence="1">The sequence shown here is derived from an EMBL/GenBank/DDBJ whole genome shotgun (WGS) entry which is preliminary data.</text>
</comment>
<dbReference type="RefSeq" id="WP_264846726.1">
    <property type="nucleotide sequence ID" value="NZ_BPMA01000028.1"/>
</dbReference>
<evidence type="ECO:0000313" key="3">
    <source>
        <dbReference type="Proteomes" id="UP001207736"/>
    </source>
</evidence>
<evidence type="ECO:0008006" key="5">
    <source>
        <dbReference type="Google" id="ProtNLM"/>
    </source>
</evidence>
<dbReference type="InterPro" id="IPR007351">
    <property type="entry name" value="YjbR"/>
</dbReference>
<dbReference type="PANTHER" id="PTHR35145">
    <property type="entry name" value="CYTOPLASMIC PROTEIN-RELATED"/>
    <property type="match status" value="1"/>
</dbReference>
<gene>
    <name evidence="1" type="ORF">RCZ15_10610</name>
    <name evidence="2" type="ORF">RCZ16_14050</name>
</gene>
<dbReference type="SUPFAM" id="SSF142906">
    <property type="entry name" value="YjbR-like"/>
    <property type="match status" value="1"/>
</dbReference>
<keyword evidence="4" id="KW-1185">Reference proteome</keyword>
<dbReference type="AlphaFoldDB" id="A0AAV5AX98"/>
<organism evidence="1 3">
    <name type="scientific">Capnocytophaga catalasegens</name>
    <dbReference type="NCBI Taxonomy" id="1004260"/>
    <lineage>
        <taxon>Bacteria</taxon>
        <taxon>Pseudomonadati</taxon>
        <taxon>Bacteroidota</taxon>
        <taxon>Flavobacteriia</taxon>
        <taxon>Flavobacteriales</taxon>
        <taxon>Flavobacteriaceae</taxon>
        <taxon>Capnocytophaga</taxon>
    </lineage>
</organism>
<sequence>MNIETIYEFCVALPDVKEEFPFGEDILVFKIHGKIFFLCFLEGIPLRINLKCQPDLALELRDLYPNKVVEGYYMNKKHWNTVFVEDLPTDLVKKMIIHSYEEVLSKLPLKIRKTILYEFQKPFEIL</sequence>
<dbReference type="EMBL" id="BQKB01000025">
    <property type="protein sequence ID" value="GJM53088.1"/>
    <property type="molecule type" value="Genomic_DNA"/>
</dbReference>
<dbReference type="InterPro" id="IPR038056">
    <property type="entry name" value="YjbR-like_sf"/>
</dbReference>
<dbReference type="EMBL" id="BQKA01000021">
    <property type="protein sequence ID" value="GJM50087.1"/>
    <property type="molecule type" value="Genomic_DNA"/>
</dbReference>
<evidence type="ECO:0000313" key="4">
    <source>
        <dbReference type="Proteomes" id="UP001208692"/>
    </source>
</evidence>
<dbReference type="Proteomes" id="UP001207736">
    <property type="component" value="Unassembled WGS sequence"/>
</dbReference>
<dbReference type="Proteomes" id="UP001208692">
    <property type="component" value="Unassembled WGS sequence"/>
</dbReference>
<accession>A0AAV5AX98</accession>